<dbReference type="RefSeq" id="WP_074567069.1">
    <property type="nucleotide sequence ID" value="NZ_FNGX01000004.1"/>
</dbReference>
<sequence length="214" mass="25819">MPNLQIEKQEILEEIEKRNYQTLRYSIFEEGNPHEWETRIDYDKTKQVYQVYATMDRGSFNRKVEFTKFEDAKDKFLEKLDLTVKINRRNIEKGRFPEYYSPLWSDYKPIEMFTTVIDYCDIEDGNLELIILDENQWEGTSEKEHLQKLEEKLNTYLEYIDGKCYVSKCGENFDKIIIQIGFRHHPSENGMRFMKKQQQNLSERGIILEIVLNE</sequence>
<dbReference type="Proteomes" id="UP000183162">
    <property type="component" value="Unassembled WGS sequence"/>
</dbReference>
<proteinExistence type="predicted"/>
<name>A0A1G9MDU7_STREI</name>
<dbReference type="EMBL" id="FNGX01000004">
    <property type="protein sequence ID" value="SDL72283.1"/>
    <property type="molecule type" value="Genomic_DNA"/>
</dbReference>
<protein>
    <submittedName>
        <fullName evidence="1">Immunity protein 59</fullName>
    </submittedName>
</protein>
<dbReference type="Pfam" id="PF15597">
    <property type="entry name" value="Imm59"/>
    <property type="match status" value="1"/>
</dbReference>
<accession>A0A1G9MDU7</accession>
<dbReference type="InterPro" id="IPR046702">
    <property type="entry name" value="DUF6572"/>
</dbReference>
<dbReference type="Pfam" id="PF20212">
    <property type="entry name" value="DUF6572"/>
    <property type="match status" value="1"/>
</dbReference>
<evidence type="ECO:0000313" key="1">
    <source>
        <dbReference type="EMBL" id="SDL72283.1"/>
    </source>
</evidence>
<evidence type="ECO:0000313" key="2">
    <source>
        <dbReference type="Proteomes" id="UP000183162"/>
    </source>
</evidence>
<gene>
    <name evidence="1" type="ORF">SAMN05216400_1480</name>
</gene>
<dbReference type="OrthoDB" id="2229810at2"/>
<dbReference type="AlphaFoldDB" id="A0A1G9MDU7"/>
<organism evidence="1 2">
    <name type="scientific">Streptococcus equinus</name>
    <name type="common">Streptococcus bovis</name>
    <dbReference type="NCBI Taxonomy" id="1335"/>
    <lineage>
        <taxon>Bacteria</taxon>
        <taxon>Bacillati</taxon>
        <taxon>Bacillota</taxon>
        <taxon>Bacilli</taxon>
        <taxon>Lactobacillales</taxon>
        <taxon>Streptococcaceae</taxon>
        <taxon>Streptococcus</taxon>
    </lineage>
</organism>
<reference evidence="1 2" key="1">
    <citation type="submission" date="2016-10" db="EMBL/GenBank/DDBJ databases">
        <authorList>
            <person name="de Groot N.N."/>
        </authorList>
    </citation>
    <scope>NUCLEOTIDE SEQUENCE [LARGE SCALE GENOMIC DNA]</scope>
    <source>
        <strain evidence="1 2">Sb09</strain>
    </source>
</reference>
<dbReference type="InterPro" id="IPR028954">
    <property type="entry name" value="Imm59"/>
</dbReference>